<evidence type="ECO:0000259" key="2">
    <source>
        <dbReference type="Pfam" id="PF25164"/>
    </source>
</evidence>
<dbReference type="Proteomes" id="UP000217065">
    <property type="component" value="Unassembled WGS sequence"/>
</dbReference>
<proteinExistence type="predicted"/>
<evidence type="ECO:0000313" key="4">
    <source>
        <dbReference type="Proteomes" id="UP000217065"/>
    </source>
</evidence>
<evidence type="ECO:0008006" key="5">
    <source>
        <dbReference type="Google" id="ProtNLM"/>
    </source>
</evidence>
<evidence type="ECO:0000313" key="3">
    <source>
        <dbReference type="EMBL" id="OZS79114.1"/>
    </source>
</evidence>
<accession>A0A264W688</accession>
<comment type="caution">
    <text evidence="3">The sequence shown here is derived from an EMBL/GenBank/DDBJ whole genome shotgun (WGS) entry which is preliminary data.</text>
</comment>
<keyword evidence="4" id="KW-1185">Reference proteome</keyword>
<dbReference type="Pfam" id="PF25164">
    <property type="entry name" value="CoiA_N"/>
    <property type="match status" value="1"/>
</dbReference>
<dbReference type="OrthoDB" id="3784230at2"/>
<gene>
    <name evidence="3" type="ORF">CF394_01450</name>
</gene>
<name>A0A264W688_9BACL</name>
<protein>
    <recommendedName>
        <fullName evidence="5">Competence protein CoiA</fullName>
    </recommendedName>
</protein>
<organism evidence="3 4">
    <name type="scientific">Tetzosporium hominis</name>
    <dbReference type="NCBI Taxonomy" id="2020506"/>
    <lineage>
        <taxon>Bacteria</taxon>
        <taxon>Bacillati</taxon>
        <taxon>Bacillota</taxon>
        <taxon>Bacilli</taxon>
        <taxon>Bacillales</taxon>
        <taxon>Caryophanaceae</taxon>
        <taxon>Tetzosporium</taxon>
    </lineage>
</organism>
<reference evidence="3 4" key="1">
    <citation type="submission" date="2017-07" db="EMBL/GenBank/DDBJ databases">
        <title>Tetzosporium hominis gen.nov. sp.nov.</title>
        <authorList>
            <person name="Tetz G."/>
            <person name="Tetz V."/>
        </authorList>
    </citation>
    <scope>NUCLEOTIDE SEQUENCE [LARGE SCALE GENOMIC DNA]</scope>
    <source>
        <strain evidence="3 4">VT-49</strain>
    </source>
</reference>
<dbReference type="AlphaFoldDB" id="A0A264W688"/>
<dbReference type="InterPro" id="IPR010330">
    <property type="entry name" value="CoiA_nuc"/>
</dbReference>
<dbReference type="RefSeq" id="WP_094941493.1">
    <property type="nucleotide sequence ID" value="NZ_NOKQ01000134.1"/>
</dbReference>
<evidence type="ECO:0000259" key="1">
    <source>
        <dbReference type="Pfam" id="PF06054"/>
    </source>
</evidence>
<feature type="domain" description="Competence protein CoiA-like N-terminal" evidence="2">
    <location>
        <begin position="20"/>
        <end position="58"/>
    </location>
</feature>
<dbReference type="Pfam" id="PF06054">
    <property type="entry name" value="CoiA_nuc"/>
    <property type="match status" value="1"/>
</dbReference>
<dbReference type="InterPro" id="IPR057253">
    <property type="entry name" value="CoiA-like_N"/>
</dbReference>
<sequence length="378" mass="44079">MFTAKTASGDLLHLPALNWKEIQQLPRSGYYCPDCNALLILRKGTYKLPHFAHHSSCPSNSLSPKETQQHLAGKQLLYDLLSNYFQQVHLEYYFPSIKQRADVCLSGELSLVVEYQCSAISASEVISRTEGYRQCAYDVRWLLHPQFLPSEQKTLAIVKLSKFLQSCLYTHKNLVQTLTFLNAETQSVTMMILQHTLNEGYYVVEPIQLKLDSGTFILQQPVHCLPDSQAVSKVMQEQYDRRKKNLFTYFQSKDRPFHFLVKKWKKTEHTLPKYIGLPVVESHDLGCEFIWQFKLVNYLVTRSQSTEPLSREQTIELFLLSLPNRAVQSQDTIRVIATYYDFLKLHQLPEKPFYKSNSSKLYMETWYRFQLLAKPSKH</sequence>
<feature type="domain" description="Competence protein CoiA nuclease-like" evidence="1">
    <location>
        <begin position="66"/>
        <end position="196"/>
    </location>
</feature>
<dbReference type="EMBL" id="NOKQ01000134">
    <property type="protein sequence ID" value="OZS79114.1"/>
    <property type="molecule type" value="Genomic_DNA"/>
</dbReference>